<keyword evidence="9" id="KW-1185">Reference proteome</keyword>
<dbReference type="SUPFAM" id="SSF48498">
    <property type="entry name" value="Tetracyclin repressor-like, C-terminal domain"/>
    <property type="match status" value="1"/>
</dbReference>
<dbReference type="InterPro" id="IPR003012">
    <property type="entry name" value="Tet_transcr_reg_TetR"/>
</dbReference>
<organism evidence="8 9">
    <name type="scientific">Nocardiopsis aegyptia</name>
    <dbReference type="NCBI Taxonomy" id="220378"/>
    <lineage>
        <taxon>Bacteria</taxon>
        <taxon>Bacillati</taxon>
        <taxon>Actinomycetota</taxon>
        <taxon>Actinomycetes</taxon>
        <taxon>Streptosporangiales</taxon>
        <taxon>Nocardiopsidaceae</taxon>
        <taxon>Nocardiopsis</taxon>
    </lineage>
</organism>
<dbReference type="GO" id="GO:0003700">
    <property type="term" value="F:DNA-binding transcription factor activity"/>
    <property type="evidence" value="ECO:0007669"/>
    <property type="project" value="TreeGrafter"/>
</dbReference>
<dbReference type="Pfam" id="PF00440">
    <property type="entry name" value="TetR_N"/>
    <property type="match status" value="1"/>
</dbReference>
<dbReference type="SUPFAM" id="SSF46689">
    <property type="entry name" value="Homeodomain-like"/>
    <property type="match status" value="1"/>
</dbReference>
<evidence type="ECO:0000313" key="8">
    <source>
        <dbReference type="EMBL" id="NYJ33366.1"/>
    </source>
</evidence>
<reference evidence="8 9" key="1">
    <citation type="submission" date="2020-07" db="EMBL/GenBank/DDBJ databases">
        <title>Sequencing the genomes of 1000 actinobacteria strains.</title>
        <authorList>
            <person name="Klenk H.-P."/>
        </authorList>
    </citation>
    <scope>NUCLEOTIDE SEQUENCE [LARGE SCALE GENOMIC DNA]</scope>
    <source>
        <strain evidence="8 9">DSM 44442</strain>
    </source>
</reference>
<evidence type="ECO:0000256" key="6">
    <source>
        <dbReference type="SAM" id="MobiDB-lite"/>
    </source>
</evidence>
<feature type="region of interest" description="Disordered" evidence="6">
    <location>
        <begin position="179"/>
        <end position="215"/>
    </location>
</feature>
<dbReference type="AlphaFoldDB" id="A0A7Z0EKL8"/>
<dbReference type="PRINTS" id="PR00400">
    <property type="entry name" value="TETREPRESSOR"/>
</dbReference>
<dbReference type="InterPro" id="IPR004111">
    <property type="entry name" value="Repressor_TetR_C"/>
</dbReference>
<evidence type="ECO:0000313" key="9">
    <source>
        <dbReference type="Proteomes" id="UP000572051"/>
    </source>
</evidence>
<accession>A0A7Z0EKL8</accession>
<dbReference type="Pfam" id="PF02909">
    <property type="entry name" value="TetR_C_1"/>
    <property type="match status" value="1"/>
</dbReference>
<keyword evidence="4" id="KW-0804">Transcription</keyword>
<keyword evidence="3 5" id="KW-0238">DNA-binding</keyword>
<gene>
    <name evidence="8" type="ORF">HNR10_001247</name>
</gene>
<keyword evidence="1" id="KW-0678">Repressor</keyword>
<dbReference type="PRINTS" id="PR00455">
    <property type="entry name" value="HTHTETR"/>
</dbReference>
<dbReference type="Gene3D" id="1.10.10.60">
    <property type="entry name" value="Homeodomain-like"/>
    <property type="match status" value="1"/>
</dbReference>
<dbReference type="PROSITE" id="PS50977">
    <property type="entry name" value="HTH_TETR_2"/>
    <property type="match status" value="1"/>
</dbReference>
<dbReference type="PANTHER" id="PTHR30055:SF151">
    <property type="entry name" value="TRANSCRIPTIONAL REGULATORY PROTEIN"/>
    <property type="match status" value="1"/>
</dbReference>
<dbReference type="InterPro" id="IPR036271">
    <property type="entry name" value="Tet_transcr_reg_TetR-rel_C_sf"/>
</dbReference>
<name>A0A7Z0EKL8_9ACTN</name>
<evidence type="ECO:0000256" key="5">
    <source>
        <dbReference type="PROSITE-ProRule" id="PRU00335"/>
    </source>
</evidence>
<sequence>MDRRTIVEAALSLLDEVGLDRLTVRRLAERLDVKSPALYWHFRNKQELLDRLAEHLRVPHSPPEPGEDWRAWIARRAREQRALLLEHRDAARVVAGARTGPAALATIDADLAVLVGFGFTPARALRAGALLDHYVLGSALQRQADHRRHADEGAMPPELMSEEQRTVLTEGVPTLAAALREGGDPDGDDAFEEGLGMITDGIAPPPRPGTPAPAP</sequence>
<keyword evidence="2" id="KW-0805">Transcription regulation</keyword>
<comment type="caution">
    <text evidence="8">The sequence shown here is derived from an EMBL/GenBank/DDBJ whole genome shotgun (WGS) entry which is preliminary data.</text>
</comment>
<evidence type="ECO:0000256" key="3">
    <source>
        <dbReference type="ARBA" id="ARBA00023125"/>
    </source>
</evidence>
<feature type="domain" description="HTH tetR-type" evidence="7">
    <location>
        <begin position="1"/>
        <end position="60"/>
    </location>
</feature>
<dbReference type="RefSeq" id="WP_179821542.1">
    <property type="nucleotide sequence ID" value="NZ_JACCFS010000001.1"/>
</dbReference>
<proteinExistence type="predicted"/>
<protein>
    <submittedName>
        <fullName evidence="8">TetR/AcrR family tetracycline transcriptional repressor</fullName>
    </submittedName>
</protein>
<feature type="compositionally biased region" description="Pro residues" evidence="6">
    <location>
        <begin position="203"/>
        <end position="215"/>
    </location>
</feature>
<dbReference type="GO" id="GO:0045892">
    <property type="term" value="P:negative regulation of DNA-templated transcription"/>
    <property type="evidence" value="ECO:0007669"/>
    <property type="project" value="InterPro"/>
</dbReference>
<dbReference type="GO" id="GO:0046677">
    <property type="term" value="P:response to antibiotic"/>
    <property type="evidence" value="ECO:0007669"/>
    <property type="project" value="InterPro"/>
</dbReference>
<dbReference type="EMBL" id="JACCFS010000001">
    <property type="protein sequence ID" value="NYJ33366.1"/>
    <property type="molecule type" value="Genomic_DNA"/>
</dbReference>
<dbReference type="PANTHER" id="PTHR30055">
    <property type="entry name" value="HTH-TYPE TRANSCRIPTIONAL REGULATOR RUTR"/>
    <property type="match status" value="1"/>
</dbReference>
<dbReference type="GO" id="GO:0000976">
    <property type="term" value="F:transcription cis-regulatory region binding"/>
    <property type="evidence" value="ECO:0007669"/>
    <property type="project" value="TreeGrafter"/>
</dbReference>
<evidence type="ECO:0000256" key="2">
    <source>
        <dbReference type="ARBA" id="ARBA00023015"/>
    </source>
</evidence>
<dbReference type="InterPro" id="IPR009057">
    <property type="entry name" value="Homeodomain-like_sf"/>
</dbReference>
<feature type="DNA-binding region" description="H-T-H motif" evidence="5">
    <location>
        <begin position="23"/>
        <end position="42"/>
    </location>
</feature>
<evidence type="ECO:0000256" key="4">
    <source>
        <dbReference type="ARBA" id="ARBA00023163"/>
    </source>
</evidence>
<dbReference type="InterPro" id="IPR001647">
    <property type="entry name" value="HTH_TetR"/>
</dbReference>
<dbReference type="InterPro" id="IPR050109">
    <property type="entry name" value="HTH-type_TetR-like_transc_reg"/>
</dbReference>
<dbReference type="Gene3D" id="1.10.357.10">
    <property type="entry name" value="Tetracycline Repressor, domain 2"/>
    <property type="match status" value="1"/>
</dbReference>
<dbReference type="Proteomes" id="UP000572051">
    <property type="component" value="Unassembled WGS sequence"/>
</dbReference>
<evidence type="ECO:0000259" key="7">
    <source>
        <dbReference type="PROSITE" id="PS50977"/>
    </source>
</evidence>
<evidence type="ECO:0000256" key="1">
    <source>
        <dbReference type="ARBA" id="ARBA00022491"/>
    </source>
</evidence>